<evidence type="ECO:0000313" key="3">
    <source>
        <dbReference type="Proteomes" id="UP001519345"/>
    </source>
</evidence>
<keyword evidence="3" id="KW-1185">Reference proteome</keyword>
<gene>
    <name evidence="2" type="ORF">J2Z83_002416</name>
</gene>
<feature type="compositionally biased region" description="Basic and acidic residues" evidence="1">
    <location>
        <begin position="11"/>
        <end position="21"/>
    </location>
</feature>
<protein>
    <submittedName>
        <fullName evidence="2">Uncharacterized protein</fullName>
    </submittedName>
</protein>
<evidence type="ECO:0000313" key="2">
    <source>
        <dbReference type="EMBL" id="MBP1970298.1"/>
    </source>
</evidence>
<accession>A0ABS4IHE8</accession>
<dbReference type="EMBL" id="JAGGKX010000012">
    <property type="protein sequence ID" value="MBP1970298.1"/>
    <property type="molecule type" value="Genomic_DNA"/>
</dbReference>
<dbReference type="Proteomes" id="UP001519345">
    <property type="component" value="Unassembled WGS sequence"/>
</dbReference>
<sequence length="45" mass="4958">MKTTASNKLGELMKSKNRSYEIHPANKGAAKFTGSEETPKDIMES</sequence>
<evidence type="ECO:0000256" key="1">
    <source>
        <dbReference type="SAM" id="MobiDB-lite"/>
    </source>
</evidence>
<reference evidence="2 3" key="1">
    <citation type="submission" date="2021-03" db="EMBL/GenBank/DDBJ databases">
        <title>Genomic Encyclopedia of Type Strains, Phase IV (KMG-IV): sequencing the most valuable type-strain genomes for metagenomic binning, comparative biology and taxonomic classification.</title>
        <authorList>
            <person name="Goeker M."/>
        </authorList>
    </citation>
    <scope>NUCLEOTIDE SEQUENCE [LARGE SCALE GENOMIC DNA]</scope>
    <source>
        <strain evidence="2 3">DSM 25609</strain>
    </source>
</reference>
<comment type="caution">
    <text evidence="2">The sequence shown here is derived from an EMBL/GenBank/DDBJ whole genome shotgun (WGS) entry which is preliminary data.</text>
</comment>
<organism evidence="2 3">
    <name type="scientific">Virgibacillus natechei</name>
    <dbReference type="NCBI Taxonomy" id="1216297"/>
    <lineage>
        <taxon>Bacteria</taxon>
        <taxon>Bacillati</taxon>
        <taxon>Bacillota</taxon>
        <taxon>Bacilli</taxon>
        <taxon>Bacillales</taxon>
        <taxon>Bacillaceae</taxon>
        <taxon>Virgibacillus</taxon>
    </lineage>
</organism>
<feature type="region of interest" description="Disordered" evidence="1">
    <location>
        <begin position="1"/>
        <end position="45"/>
    </location>
</feature>
<name>A0ABS4IHE8_9BACI</name>
<proteinExistence type="predicted"/>